<name>A0A7R9VLJ2_9STRA</name>
<keyword evidence="2" id="KW-0732">Signal</keyword>
<feature type="domain" description="Helicase-associated" evidence="3">
    <location>
        <begin position="242"/>
        <end position="331"/>
    </location>
</feature>
<evidence type="ECO:0000256" key="2">
    <source>
        <dbReference type="SAM" id="SignalP"/>
    </source>
</evidence>
<dbReference type="Pfam" id="PF03457">
    <property type="entry name" value="HA"/>
    <property type="match status" value="4"/>
</dbReference>
<accession>A0A7R9VLJ2</accession>
<dbReference type="AlphaFoldDB" id="A0A7R9VLJ2"/>
<dbReference type="EMBL" id="HBED01007171">
    <property type="protein sequence ID" value="CAD8297682.1"/>
    <property type="molecule type" value="Transcribed_RNA"/>
</dbReference>
<evidence type="ECO:0000256" key="1">
    <source>
        <dbReference type="SAM" id="MobiDB-lite"/>
    </source>
</evidence>
<evidence type="ECO:0000259" key="3">
    <source>
        <dbReference type="Pfam" id="PF03457"/>
    </source>
</evidence>
<feature type="domain" description="Helicase-associated" evidence="3">
    <location>
        <begin position="167"/>
        <end position="236"/>
    </location>
</feature>
<feature type="region of interest" description="Disordered" evidence="1">
    <location>
        <begin position="428"/>
        <end position="467"/>
    </location>
</feature>
<protein>
    <recommendedName>
        <fullName evidence="3">Helicase-associated domain-containing protein</fullName>
    </recommendedName>
</protein>
<feature type="signal peptide" evidence="2">
    <location>
        <begin position="1"/>
        <end position="24"/>
    </location>
</feature>
<reference evidence="4" key="1">
    <citation type="submission" date="2021-01" db="EMBL/GenBank/DDBJ databases">
        <authorList>
            <person name="Corre E."/>
            <person name="Pelletier E."/>
            <person name="Niang G."/>
            <person name="Scheremetjew M."/>
            <person name="Finn R."/>
            <person name="Kale V."/>
            <person name="Holt S."/>
            <person name="Cochrane G."/>
            <person name="Meng A."/>
            <person name="Brown T."/>
            <person name="Cohen L."/>
        </authorList>
    </citation>
    <scope>NUCLEOTIDE SEQUENCE</scope>
    <source>
        <strain evidence="4">CCMP147</strain>
    </source>
</reference>
<feature type="chain" id="PRO_5030622438" description="Helicase-associated domain-containing protein" evidence="2">
    <location>
        <begin position="25"/>
        <end position="467"/>
    </location>
</feature>
<evidence type="ECO:0000313" key="4">
    <source>
        <dbReference type="EMBL" id="CAD8297682.1"/>
    </source>
</evidence>
<gene>
    <name evidence="4" type="ORF">TDUB1175_LOCUS3569</name>
</gene>
<sequence length="467" mass="53893">MAMLHPAAVYSFFLLSLLAPPCPALHTHGPAATIPFNSVKCSRTTFGMVSAHPRNRMSGVLEDDHISFLGKQSVSPSPIETPLVWIGVPPISFEARWNARYEELAEYKREHGNCLVPQTYEINPALGRWVRSQRVEYSCLQKGLASHITQDRIDKLNGLGFVWDAKEAIWNDFLDELRLYKEKFGTLHVPQNDEEHKKLALWVRNQRMHYGYIQRGEENKSALTPERIKSLEDLGFIWDVNDVIWMEKFDMLKDLLDEFGHIPASCNGNQKLARWCAQQRYQYKNLMRQREEKLKKTTGSLNESMVGNNARKGGKICISQQRINLLNQIGFVWDPSDAYWWKQYAALKEYQENHGVCAVPVNYLENPQLGHWVANQKRLCREYTSMVIFQREQGKNLLPISGLNEKRLKALRDLKFEALPSIQKLNALTKEAKSSTHKPVPHSKQKEQQTAQSPPEKDIIPFPWDEI</sequence>
<dbReference type="PANTHER" id="PTHR33418">
    <property type="entry name" value="HELICASE-ASSOCIATED"/>
    <property type="match status" value="1"/>
</dbReference>
<organism evidence="4">
    <name type="scientific">Pseudictyota dubia</name>
    <dbReference type="NCBI Taxonomy" id="2749911"/>
    <lineage>
        <taxon>Eukaryota</taxon>
        <taxon>Sar</taxon>
        <taxon>Stramenopiles</taxon>
        <taxon>Ochrophyta</taxon>
        <taxon>Bacillariophyta</taxon>
        <taxon>Mediophyceae</taxon>
        <taxon>Biddulphiophycidae</taxon>
        <taxon>Eupodiscales</taxon>
        <taxon>Odontellaceae</taxon>
        <taxon>Pseudictyota</taxon>
    </lineage>
</organism>
<dbReference type="PANTHER" id="PTHR33418:SF1">
    <property type="entry name" value="HELICASE-ASSOCIATED DOMAIN-CONTAINING PROTEIN"/>
    <property type="match status" value="1"/>
</dbReference>
<feature type="domain" description="Helicase-associated" evidence="3">
    <location>
        <begin position="94"/>
        <end position="161"/>
    </location>
</feature>
<dbReference type="Gene3D" id="6.10.140.530">
    <property type="match status" value="4"/>
</dbReference>
<proteinExistence type="predicted"/>
<dbReference type="InterPro" id="IPR005114">
    <property type="entry name" value="Helicase_assoc"/>
</dbReference>
<feature type="domain" description="Helicase-associated" evidence="3">
    <location>
        <begin position="337"/>
        <end position="416"/>
    </location>
</feature>